<keyword evidence="3" id="KW-1185">Reference proteome</keyword>
<dbReference type="PROSITE" id="PS51257">
    <property type="entry name" value="PROKAR_LIPOPROTEIN"/>
    <property type="match status" value="1"/>
</dbReference>
<sequence>MLGFKTRRHYSIALAGGLGAFLALVGLAGCSGGSNAAVLTSGATATVAVTGITLSPSTLSLTVAKSSTLTASVQPGDATDSALTWSSSDTRIANIASGAVTCAAAGSATITASASNGQHGTASVTCVKPFAVYEFLKLKSYQDASGVYTISDSWFRGLGITPLDLIYSSKLVTCPLSSCTDEYIVDSSKIATAAASADRTGSTPVSLDLEVWDTRRFYPTAATGNGQSIVQNLSAALTAFKADNPGASVGLYAEVPQNTFGWSAATTATYDALNAQYASVAALVDYYSPSLYNYGYDGTATGDANWNSAAVYAVGQSHAFDTLNGTSKKVLPYITPVWTDSRSVSEFLSYDQMMYRLKALRTAGADGCILWISSGQIDPSTGKLLVIDTSSGWFKAVLDFMASAA</sequence>
<dbReference type="Gene3D" id="3.20.20.70">
    <property type="entry name" value="Aldolase class I"/>
    <property type="match status" value="1"/>
</dbReference>
<reference evidence="2 3" key="1">
    <citation type="submission" date="2020-08" db="EMBL/GenBank/DDBJ databases">
        <title>Above-ground endophytic microbial communities from plants in different locations in the United States.</title>
        <authorList>
            <person name="Frank C."/>
        </authorList>
    </citation>
    <scope>NUCLEOTIDE SEQUENCE [LARGE SCALE GENOMIC DNA]</scope>
    <source>
        <strain evidence="2 3">WP4_2_2</strain>
    </source>
</reference>
<dbReference type="Gene3D" id="2.60.40.1080">
    <property type="match status" value="1"/>
</dbReference>
<organism evidence="2 3">
    <name type="scientific">Paraburkholderia bannensis</name>
    <dbReference type="NCBI Taxonomy" id="765414"/>
    <lineage>
        <taxon>Bacteria</taxon>
        <taxon>Pseudomonadati</taxon>
        <taxon>Pseudomonadota</taxon>
        <taxon>Betaproteobacteria</taxon>
        <taxon>Burkholderiales</taxon>
        <taxon>Burkholderiaceae</taxon>
        <taxon>Paraburkholderia</taxon>
    </lineage>
</organism>
<dbReference type="AlphaFoldDB" id="A0A7W9TZE3"/>
<protein>
    <recommendedName>
        <fullName evidence="1">BIG2 domain-containing protein</fullName>
    </recommendedName>
</protein>
<evidence type="ECO:0000313" key="2">
    <source>
        <dbReference type="EMBL" id="MBB6104208.1"/>
    </source>
</evidence>
<proteinExistence type="predicted"/>
<accession>A0A7W9TZE3</accession>
<gene>
    <name evidence="2" type="ORF">F4827_004067</name>
</gene>
<dbReference type="InterPro" id="IPR013785">
    <property type="entry name" value="Aldolase_TIM"/>
</dbReference>
<dbReference type="EMBL" id="JACHBW010000011">
    <property type="protein sequence ID" value="MBB6104208.1"/>
    <property type="molecule type" value="Genomic_DNA"/>
</dbReference>
<feature type="domain" description="BIG2" evidence="1">
    <location>
        <begin position="48"/>
        <end position="124"/>
    </location>
</feature>
<dbReference type="Proteomes" id="UP000571554">
    <property type="component" value="Unassembled WGS sequence"/>
</dbReference>
<dbReference type="InterPro" id="IPR008964">
    <property type="entry name" value="Invasin/intimin_cell_adhesion"/>
</dbReference>
<dbReference type="SUPFAM" id="SSF49373">
    <property type="entry name" value="Invasin/intimin cell-adhesion fragments"/>
    <property type="match status" value="1"/>
</dbReference>
<dbReference type="InterPro" id="IPR003343">
    <property type="entry name" value="Big_2"/>
</dbReference>
<dbReference type="Pfam" id="PF02368">
    <property type="entry name" value="Big_2"/>
    <property type="match status" value="1"/>
</dbReference>
<comment type="caution">
    <text evidence="2">The sequence shown here is derived from an EMBL/GenBank/DDBJ whole genome shotgun (WGS) entry which is preliminary data.</text>
</comment>
<evidence type="ECO:0000313" key="3">
    <source>
        <dbReference type="Proteomes" id="UP000571554"/>
    </source>
</evidence>
<name>A0A7W9TZE3_9BURK</name>
<dbReference type="SMART" id="SM00635">
    <property type="entry name" value="BID_2"/>
    <property type="match status" value="1"/>
</dbReference>
<evidence type="ECO:0000259" key="1">
    <source>
        <dbReference type="SMART" id="SM00635"/>
    </source>
</evidence>